<dbReference type="Pfam" id="PF13377">
    <property type="entry name" value="Peripla_BP_3"/>
    <property type="match status" value="1"/>
</dbReference>
<keyword evidence="1" id="KW-0678">Repressor</keyword>
<dbReference type="Gene3D" id="3.40.50.2300">
    <property type="match status" value="2"/>
</dbReference>
<evidence type="ECO:0000313" key="7">
    <source>
        <dbReference type="EMBL" id="TDP62838.1"/>
    </source>
</evidence>
<gene>
    <name evidence="7" type="ORF">DES47_106133</name>
</gene>
<protein>
    <submittedName>
        <fullName evidence="7">LacI family transcriptional regulator</fullName>
    </submittedName>
</protein>
<dbReference type="AlphaFoldDB" id="A0A4R6QIS4"/>
<dbReference type="InterPro" id="IPR046335">
    <property type="entry name" value="LacI/GalR-like_sensor"/>
</dbReference>
<feature type="domain" description="HTH cro/C1-type" evidence="6">
    <location>
        <begin position="20"/>
        <end position="52"/>
    </location>
</feature>
<dbReference type="Proteomes" id="UP000295361">
    <property type="component" value="Unassembled WGS sequence"/>
</dbReference>
<dbReference type="RefSeq" id="WP_133702855.1">
    <property type="nucleotide sequence ID" value="NZ_SNXS01000006.1"/>
</dbReference>
<dbReference type="PROSITE" id="PS50943">
    <property type="entry name" value="HTH_CROC1"/>
    <property type="match status" value="1"/>
</dbReference>
<dbReference type="PANTHER" id="PTHR30146">
    <property type="entry name" value="LACI-RELATED TRANSCRIPTIONAL REPRESSOR"/>
    <property type="match status" value="1"/>
</dbReference>
<dbReference type="PROSITE" id="PS50932">
    <property type="entry name" value="HTH_LACI_2"/>
    <property type="match status" value="1"/>
</dbReference>
<name>A0A4R6QIS4_9BURK</name>
<proteinExistence type="predicted"/>
<evidence type="ECO:0000256" key="1">
    <source>
        <dbReference type="ARBA" id="ARBA00022491"/>
    </source>
</evidence>
<evidence type="ECO:0000313" key="8">
    <source>
        <dbReference type="Proteomes" id="UP000295361"/>
    </source>
</evidence>
<sequence>MKSTKSARKTPAAAAGTQGKKVTLEMVAAACGVSPSTVSRILNGTAIVSPEKREAVDRAIAELGFIPNPIARGLAGGRTLSVGVVTQAIDSPFYGVALRGIEEELSQAGYSPLFVSGHWNAEEERRCIEVLRSRRVDGMIILTGRLSDDSLRNLAKTMPVVITGRTLTAPGLYALDFNNFEGARLATHHLLSLGHRKIAFISGDPIHPDAAERLRGYRAALEAAGVRYKPALVMPGKYFEESGLMAVERLIDSREPFTAIFSANDQMAFGAALALHRRGLRVPDDISLVGFDDLAGAEHSIPPLTTIHQAAHELGRLAAVSLLQLLAGQTPTGTLPEPRLIARASTRALA</sequence>
<dbReference type="SUPFAM" id="SSF53822">
    <property type="entry name" value="Periplasmic binding protein-like I"/>
    <property type="match status" value="1"/>
</dbReference>
<organism evidence="7 8">
    <name type="scientific">Roseateles toxinivorans</name>
    <dbReference type="NCBI Taxonomy" id="270368"/>
    <lineage>
        <taxon>Bacteria</taxon>
        <taxon>Pseudomonadati</taxon>
        <taxon>Pseudomonadota</taxon>
        <taxon>Betaproteobacteria</taxon>
        <taxon>Burkholderiales</taxon>
        <taxon>Sphaerotilaceae</taxon>
        <taxon>Roseateles</taxon>
    </lineage>
</organism>
<dbReference type="GO" id="GO:0003700">
    <property type="term" value="F:DNA-binding transcription factor activity"/>
    <property type="evidence" value="ECO:0007669"/>
    <property type="project" value="TreeGrafter"/>
</dbReference>
<dbReference type="OrthoDB" id="9805642at2"/>
<dbReference type="InterPro" id="IPR001387">
    <property type="entry name" value="Cro/C1-type_HTH"/>
</dbReference>
<evidence type="ECO:0000259" key="5">
    <source>
        <dbReference type="PROSITE" id="PS50932"/>
    </source>
</evidence>
<dbReference type="CDD" id="cd01392">
    <property type="entry name" value="HTH_LacI"/>
    <property type="match status" value="1"/>
</dbReference>
<dbReference type="InParanoid" id="A0A4R6QIS4"/>
<evidence type="ECO:0000256" key="2">
    <source>
        <dbReference type="ARBA" id="ARBA00023015"/>
    </source>
</evidence>
<dbReference type="GO" id="GO:0000976">
    <property type="term" value="F:transcription cis-regulatory region binding"/>
    <property type="evidence" value="ECO:0007669"/>
    <property type="project" value="TreeGrafter"/>
</dbReference>
<keyword evidence="3" id="KW-0238">DNA-binding</keyword>
<accession>A0A4R6QIS4</accession>
<keyword evidence="2" id="KW-0805">Transcription regulation</keyword>
<dbReference type="Gene3D" id="1.10.260.40">
    <property type="entry name" value="lambda repressor-like DNA-binding domains"/>
    <property type="match status" value="1"/>
</dbReference>
<dbReference type="EMBL" id="SNXS01000006">
    <property type="protein sequence ID" value="TDP62838.1"/>
    <property type="molecule type" value="Genomic_DNA"/>
</dbReference>
<dbReference type="InterPro" id="IPR010982">
    <property type="entry name" value="Lambda_DNA-bd_dom_sf"/>
</dbReference>
<dbReference type="Pfam" id="PF00356">
    <property type="entry name" value="LacI"/>
    <property type="match status" value="1"/>
</dbReference>
<keyword evidence="4" id="KW-0804">Transcription</keyword>
<dbReference type="SUPFAM" id="SSF47413">
    <property type="entry name" value="lambda repressor-like DNA-binding domains"/>
    <property type="match status" value="1"/>
</dbReference>
<evidence type="ECO:0000259" key="6">
    <source>
        <dbReference type="PROSITE" id="PS50943"/>
    </source>
</evidence>
<dbReference type="InterPro" id="IPR000843">
    <property type="entry name" value="HTH_LacI"/>
</dbReference>
<dbReference type="SMART" id="SM00354">
    <property type="entry name" value="HTH_LACI"/>
    <property type="match status" value="1"/>
</dbReference>
<reference evidence="7 8" key="1">
    <citation type="submission" date="2019-03" db="EMBL/GenBank/DDBJ databases">
        <title>Genomic Encyclopedia of Type Strains, Phase IV (KMG-IV): sequencing the most valuable type-strain genomes for metagenomic binning, comparative biology and taxonomic classification.</title>
        <authorList>
            <person name="Goeker M."/>
        </authorList>
    </citation>
    <scope>NUCLEOTIDE SEQUENCE [LARGE SCALE GENOMIC DNA]</scope>
    <source>
        <strain evidence="7 8">DSM 16998</strain>
    </source>
</reference>
<keyword evidence="8" id="KW-1185">Reference proteome</keyword>
<evidence type="ECO:0000256" key="4">
    <source>
        <dbReference type="ARBA" id="ARBA00023163"/>
    </source>
</evidence>
<dbReference type="PANTHER" id="PTHR30146:SF148">
    <property type="entry name" value="HTH-TYPE TRANSCRIPTIONAL REPRESSOR PURR-RELATED"/>
    <property type="match status" value="1"/>
</dbReference>
<feature type="domain" description="HTH lacI-type" evidence="5">
    <location>
        <begin position="22"/>
        <end position="76"/>
    </location>
</feature>
<evidence type="ECO:0000256" key="3">
    <source>
        <dbReference type="ARBA" id="ARBA00023125"/>
    </source>
</evidence>
<dbReference type="InterPro" id="IPR028082">
    <property type="entry name" value="Peripla_BP_I"/>
</dbReference>
<comment type="caution">
    <text evidence="7">The sequence shown here is derived from an EMBL/GenBank/DDBJ whole genome shotgun (WGS) entry which is preliminary data.</text>
</comment>